<feature type="compositionally biased region" description="Polar residues" evidence="1">
    <location>
        <begin position="175"/>
        <end position="184"/>
    </location>
</feature>
<dbReference type="Gene3D" id="1.10.10.10">
    <property type="entry name" value="Winged helix-like DNA-binding domain superfamily/Winged helix DNA-binding domain"/>
    <property type="match status" value="1"/>
</dbReference>
<keyword evidence="2" id="KW-0614">Plasmid</keyword>
<dbReference type="AlphaFoldDB" id="A0A387G6Z6"/>
<evidence type="ECO:0000256" key="1">
    <source>
        <dbReference type="SAM" id="MobiDB-lite"/>
    </source>
</evidence>
<accession>A0A387G6Z6</accession>
<dbReference type="Pfam" id="PF02082">
    <property type="entry name" value="Rrf2"/>
    <property type="match status" value="1"/>
</dbReference>
<dbReference type="OrthoDB" id="9808360at2"/>
<dbReference type="GO" id="GO:0005829">
    <property type="term" value="C:cytosol"/>
    <property type="evidence" value="ECO:0007669"/>
    <property type="project" value="TreeGrafter"/>
</dbReference>
<name>A0A387G6Z6_9HYPH</name>
<dbReference type="NCBIfam" id="TIGR00738">
    <property type="entry name" value="rrf2_super"/>
    <property type="match status" value="1"/>
</dbReference>
<dbReference type="InterPro" id="IPR036390">
    <property type="entry name" value="WH_DNA-bd_sf"/>
</dbReference>
<dbReference type="RefSeq" id="WP_120708597.1">
    <property type="nucleotide sequence ID" value="NZ_CP032695.1"/>
</dbReference>
<dbReference type="PANTHER" id="PTHR33221">
    <property type="entry name" value="WINGED HELIX-TURN-HELIX TRANSCRIPTIONAL REGULATOR, RRF2 FAMILY"/>
    <property type="match status" value="1"/>
</dbReference>
<organism evidence="2 3">
    <name type="scientific">Rhizobium jaguaris</name>
    <dbReference type="NCBI Taxonomy" id="1312183"/>
    <lineage>
        <taxon>Bacteria</taxon>
        <taxon>Pseudomonadati</taxon>
        <taxon>Pseudomonadota</taxon>
        <taxon>Alphaproteobacteria</taxon>
        <taxon>Hyphomicrobiales</taxon>
        <taxon>Rhizobiaceae</taxon>
        <taxon>Rhizobium/Agrobacterium group</taxon>
        <taxon>Rhizobium</taxon>
    </lineage>
</organism>
<dbReference type="EMBL" id="CP032695">
    <property type="protein sequence ID" value="AYG63701.1"/>
    <property type="molecule type" value="Genomic_DNA"/>
</dbReference>
<gene>
    <name evidence="2" type="ORF">CCGE525_24010</name>
</gene>
<proteinExistence type="predicted"/>
<dbReference type="InterPro" id="IPR030489">
    <property type="entry name" value="TR_Rrf2-type_CS"/>
</dbReference>
<dbReference type="PROSITE" id="PS01332">
    <property type="entry name" value="HTH_RRF2_1"/>
    <property type="match status" value="1"/>
</dbReference>
<dbReference type="SUPFAM" id="SSF46785">
    <property type="entry name" value="Winged helix' DNA-binding domain"/>
    <property type="match status" value="1"/>
</dbReference>
<dbReference type="PROSITE" id="PS51197">
    <property type="entry name" value="HTH_RRF2_2"/>
    <property type="match status" value="1"/>
</dbReference>
<reference evidence="2 3" key="1">
    <citation type="submission" date="2018-10" db="EMBL/GenBank/DDBJ databases">
        <title>Rhizobium etli, R. leguminosarum and a new Rhizobium genospecies from Phaseolus dumosus.</title>
        <authorList>
            <person name="Ramirez-Puebla S.T."/>
            <person name="Rogel-Hernandez M.A."/>
            <person name="Guerrero G."/>
            <person name="Ormeno-Orrillo E."/>
            <person name="Martinez-Romero J.C."/>
            <person name="Negrete-Yankelevich S."/>
            <person name="Martinez-Romero E."/>
        </authorList>
    </citation>
    <scope>NUCLEOTIDE SEQUENCE [LARGE SCALE GENOMIC DNA]</scope>
    <source>
        <strain evidence="2 3">CCGE525</strain>
        <plasmid evidence="3">prccge525c</plasmid>
    </source>
</reference>
<dbReference type="GO" id="GO:0003700">
    <property type="term" value="F:DNA-binding transcription factor activity"/>
    <property type="evidence" value="ECO:0007669"/>
    <property type="project" value="TreeGrafter"/>
</dbReference>
<dbReference type="KEGG" id="rjg:CCGE525_24010"/>
<geneLocation type="plasmid" evidence="3">
    <name>prccge525c</name>
</geneLocation>
<evidence type="ECO:0000313" key="2">
    <source>
        <dbReference type="EMBL" id="AYG63701.1"/>
    </source>
</evidence>
<evidence type="ECO:0000313" key="3">
    <source>
        <dbReference type="Proteomes" id="UP000282195"/>
    </source>
</evidence>
<dbReference type="InterPro" id="IPR036388">
    <property type="entry name" value="WH-like_DNA-bd_sf"/>
</dbReference>
<dbReference type="InterPro" id="IPR000944">
    <property type="entry name" value="Tscrpt_reg_Rrf2"/>
</dbReference>
<feature type="region of interest" description="Disordered" evidence="1">
    <location>
        <begin position="162"/>
        <end position="184"/>
    </location>
</feature>
<keyword evidence="3" id="KW-1185">Reference proteome</keyword>
<dbReference type="PANTHER" id="PTHR33221:SF13">
    <property type="entry name" value="TRANSCRIPTIONAL REGULATOR-RELATED"/>
    <property type="match status" value="1"/>
</dbReference>
<protein>
    <submittedName>
        <fullName evidence="2">Rrf2 family transcriptional regulator</fullName>
    </submittedName>
</protein>
<dbReference type="Proteomes" id="UP000282195">
    <property type="component" value="Plasmid pRCCGE525c"/>
</dbReference>
<sequence length="184" mass="19790">MAHVTVSVEYGLHSLLWLAGSAMPVSSRDLAEFQGISPSFVAKIFPKLEKAGIVRASEGVHGGYLLARKPGDITILDVVDAIEGEKPLFDCQEIRGRCALFGDRPPGWATAGTCAIHAVMLRAEKAMRDSLASQTLADVAGIVDRKAPADFSNDVRDWLGGRIKSRARKPVGRDPSSQPKIDKP</sequence>